<dbReference type="InterPro" id="IPR052524">
    <property type="entry name" value="MFS_Cyanate_Porter"/>
</dbReference>
<feature type="transmembrane region" description="Helical" evidence="2">
    <location>
        <begin position="334"/>
        <end position="355"/>
    </location>
</feature>
<feature type="transmembrane region" description="Helical" evidence="2">
    <location>
        <begin position="216"/>
        <end position="235"/>
    </location>
</feature>
<reference evidence="3 4" key="1">
    <citation type="submission" date="2016-12" db="EMBL/GenBank/DDBJ databases">
        <title>The draft genome sequence of Actinophytocola xinjiangensis.</title>
        <authorList>
            <person name="Wang W."/>
            <person name="Yuan L."/>
        </authorList>
    </citation>
    <scope>NUCLEOTIDE SEQUENCE [LARGE SCALE GENOMIC DNA]</scope>
    <source>
        <strain evidence="3 4">CGMCC 4.4663</strain>
    </source>
</reference>
<keyword evidence="2" id="KW-0472">Membrane</keyword>
<sequence>MPVGGARLALSISVLLAIPLLALNLRPAVTSVGAVLADIRAESGMSAVLASIVVAAPVWCFALGGGLAYKLRAAWGTSRTVTLSLVMLAATLATRVVAGPYLLLAGTVVACLSIAVLGTLLPVITHAAPTKAWALLTGCYVAAMGGGSGLGALITPQVSGGWTWQWGVSAWALLAAAALVAWRVAARKFTEPPMAPGPRPSPFTLRPPSTAWSTTLHFGLTSGFTFTIMGWLPSILIDHSHVDSGTVGWMFGVAMALGVPIALMVPKWAKATQSQSALAVVLCVPNMLAIAGLLLYPEITPWVWAIALGLGMPAVGLGLTLISLRAAPDGDTAAALSSMVQGFGYAIAGATALGAGLLHSSTNGWEWPLIALLAILCGQLVTGMHAGLPTTVYSGRRFAPTVHRPEPAPRVPWQGTGPLPMSGAGVGWGPPAAPATAAPVLRPPRPFPSPRPAPEPSTAPVRPVATAPPPDTETIVVPAPVVAAAEPPVEVPLLLVELTESVAAPDVSELADLTAAFTAAESTVPILATLGSAPGVVEPADEVAATPVVAPPVSLAEPSVSLAERVELAAVLGEFVEPAPETISTVIDLGDWGLGTTGDDVTTDDPVLYQYGADPLMTPRQQALFEVAEQEALFEIPLPRVPII</sequence>
<dbReference type="InterPro" id="IPR011701">
    <property type="entry name" value="MFS"/>
</dbReference>
<evidence type="ECO:0000313" key="4">
    <source>
        <dbReference type="Proteomes" id="UP000185696"/>
    </source>
</evidence>
<dbReference type="PANTHER" id="PTHR23523">
    <property type="match status" value="1"/>
</dbReference>
<feature type="transmembrane region" description="Helical" evidence="2">
    <location>
        <begin position="247"/>
        <end position="265"/>
    </location>
</feature>
<dbReference type="PANTHER" id="PTHR23523:SF2">
    <property type="entry name" value="2-NITROIMIDAZOLE TRANSPORTER"/>
    <property type="match status" value="1"/>
</dbReference>
<feature type="transmembrane region" description="Helical" evidence="2">
    <location>
        <begin position="277"/>
        <end position="296"/>
    </location>
</feature>
<evidence type="ECO:0000256" key="2">
    <source>
        <dbReference type="SAM" id="Phobius"/>
    </source>
</evidence>
<feature type="region of interest" description="Disordered" evidence="1">
    <location>
        <begin position="432"/>
        <end position="467"/>
    </location>
</feature>
<dbReference type="EMBL" id="MSIF01000002">
    <property type="protein sequence ID" value="OLF12714.1"/>
    <property type="molecule type" value="Genomic_DNA"/>
</dbReference>
<feature type="transmembrane region" description="Helical" evidence="2">
    <location>
        <begin position="302"/>
        <end position="322"/>
    </location>
</feature>
<keyword evidence="2" id="KW-1133">Transmembrane helix</keyword>
<name>A0A7Z1B0J4_9PSEU</name>
<evidence type="ECO:0000256" key="1">
    <source>
        <dbReference type="SAM" id="MobiDB-lite"/>
    </source>
</evidence>
<feature type="transmembrane region" description="Helical" evidence="2">
    <location>
        <begin position="166"/>
        <end position="185"/>
    </location>
</feature>
<feature type="transmembrane region" description="Helical" evidence="2">
    <location>
        <begin position="104"/>
        <end position="125"/>
    </location>
</feature>
<feature type="transmembrane region" description="Helical" evidence="2">
    <location>
        <begin position="81"/>
        <end position="98"/>
    </location>
</feature>
<gene>
    <name evidence="3" type="ORF">BLA60_05380</name>
</gene>
<feature type="transmembrane region" description="Helical" evidence="2">
    <location>
        <begin position="367"/>
        <end position="388"/>
    </location>
</feature>
<protein>
    <recommendedName>
        <fullName evidence="5">CP family cyanate transporter-like MFS transporter</fullName>
    </recommendedName>
</protein>
<dbReference type="AlphaFoldDB" id="A0A7Z1B0J4"/>
<proteinExistence type="predicted"/>
<dbReference type="Pfam" id="PF07690">
    <property type="entry name" value="MFS_1"/>
    <property type="match status" value="1"/>
</dbReference>
<feature type="transmembrane region" description="Helical" evidence="2">
    <location>
        <begin position="132"/>
        <end position="154"/>
    </location>
</feature>
<dbReference type="Proteomes" id="UP000185696">
    <property type="component" value="Unassembled WGS sequence"/>
</dbReference>
<accession>A0A7Z1B0J4</accession>
<feature type="transmembrane region" description="Helical" evidence="2">
    <location>
        <begin position="47"/>
        <end position="69"/>
    </location>
</feature>
<dbReference type="Gene3D" id="1.20.1250.20">
    <property type="entry name" value="MFS general substrate transporter like domains"/>
    <property type="match status" value="1"/>
</dbReference>
<comment type="caution">
    <text evidence="3">The sequence shown here is derived from an EMBL/GenBank/DDBJ whole genome shotgun (WGS) entry which is preliminary data.</text>
</comment>
<dbReference type="InterPro" id="IPR036259">
    <property type="entry name" value="MFS_trans_sf"/>
</dbReference>
<dbReference type="GO" id="GO:0022857">
    <property type="term" value="F:transmembrane transporter activity"/>
    <property type="evidence" value="ECO:0007669"/>
    <property type="project" value="InterPro"/>
</dbReference>
<keyword evidence="4" id="KW-1185">Reference proteome</keyword>
<keyword evidence="2" id="KW-0812">Transmembrane</keyword>
<organism evidence="3 4">
    <name type="scientific">Actinophytocola xinjiangensis</name>
    <dbReference type="NCBI Taxonomy" id="485602"/>
    <lineage>
        <taxon>Bacteria</taxon>
        <taxon>Bacillati</taxon>
        <taxon>Actinomycetota</taxon>
        <taxon>Actinomycetes</taxon>
        <taxon>Pseudonocardiales</taxon>
        <taxon>Pseudonocardiaceae</taxon>
    </lineage>
</organism>
<feature type="compositionally biased region" description="Pro residues" evidence="1">
    <location>
        <begin position="441"/>
        <end position="457"/>
    </location>
</feature>
<dbReference type="SUPFAM" id="SSF103473">
    <property type="entry name" value="MFS general substrate transporter"/>
    <property type="match status" value="1"/>
</dbReference>
<evidence type="ECO:0008006" key="5">
    <source>
        <dbReference type="Google" id="ProtNLM"/>
    </source>
</evidence>
<evidence type="ECO:0000313" key="3">
    <source>
        <dbReference type="EMBL" id="OLF12714.1"/>
    </source>
</evidence>